<keyword evidence="5 9" id="KW-0441">Lipid A biosynthesis</keyword>
<dbReference type="NCBIfam" id="TIGR01750">
    <property type="entry name" value="fabZ"/>
    <property type="match status" value="1"/>
</dbReference>
<evidence type="ECO:0000256" key="1">
    <source>
        <dbReference type="ARBA" id="ARBA00004496"/>
    </source>
</evidence>
<evidence type="ECO:0000256" key="4">
    <source>
        <dbReference type="ARBA" id="ARBA00022516"/>
    </source>
</evidence>
<evidence type="ECO:0000313" key="11">
    <source>
        <dbReference type="Proteomes" id="UP000003009"/>
    </source>
</evidence>
<dbReference type="GO" id="GO:0019171">
    <property type="term" value="F:(3R)-hydroxyacyl-[acyl-carrier-protein] dehydratase activity"/>
    <property type="evidence" value="ECO:0007669"/>
    <property type="project" value="UniProtKB-EC"/>
</dbReference>
<keyword evidence="3 9" id="KW-0963">Cytoplasm</keyword>
<protein>
    <recommendedName>
        <fullName evidence="9">3-hydroxyacyl-[acyl-carrier-protein] dehydratase FabZ</fullName>
        <ecNumber evidence="9">4.2.1.59</ecNumber>
    </recommendedName>
    <alternativeName>
        <fullName evidence="9">(3R)-hydroxymyristoyl-[acyl-carrier-protein] dehydratase</fullName>
        <shortName evidence="9">(3R)-hydroxymyristoyl-ACP dehydrase</shortName>
    </alternativeName>
    <alternativeName>
        <fullName evidence="9">Beta-hydroxyacyl-ACP dehydratase</fullName>
    </alternativeName>
</protein>
<dbReference type="CDD" id="cd01288">
    <property type="entry name" value="FabZ"/>
    <property type="match status" value="1"/>
</dbReference>
<keyword evidence="4 9" id="KW-0444">Lipid biosynthesis</keyword>
<dbReference type="InterPro" id="IPR029069">
    <property type="entry name" value="HotDog_dom_sf"/>
</dbReference>
<dbReference type="GO" id="GO:0009245">
    <property type="term" value="P:lipid A biosynthetic process"/>
    <property type="evidence" value="ECO:0007669"/>
    <property type="project" value="UniProtKB-UniRule"/>
</dbReference>
<evidence type="ECO:0000313" key="10">
    <source>
        <dbReference type="EMBL" id="EEP66809.1"/>
    </source>
</evidence>
<evidence type="ECO:0000256" key="6">
    <source>
        <dbReference type="ARBA" id="ARBA00023098"/>
    </source>
</evidence>
<dbReference type="AlphaFoldDB" id="C4GM51"/>
<evidence type="ECO:0000256" key="8">
    <source>
        <dbReference type="ARBA" id="ARBA00025049"/>
    </source>
</evidence>
<reference evidence="10" key="1">
    <citation type="submission" date="2009-04" db="EMBL/GenBank/DDBJ databases">
        <authorList>
            <person name="Weinstock G."/>
            <person name="Sodergren E."/>
            <person name="Clifton S."/>
            <person name="Fulton L."/>
            <person name="Fulton B."/>
            <person name="Courtney L."/>
            <person name="Fronick C."/>
            <person name="Harrison M."/>
            <person name="Strong C."/>
            <person name="Farmer C."/>
            <person name="Delahaunty K."/>
            <person name="Markovic C."/>
            <person name="Hall O."/>
            <person name="Minx P."/>
            <person name="Tomlinson C."/>
            <person name="Mitreva M."/>
            <person name="Nelson J."/>
            <person name="Hou S."/>
            <person name="Wollam A."/>
            <person name="Pepin K.H."/>
            <person name="Johnson M."/>
            <person name="Bhonagiri V."/>
            <person name="Nash W.E."/>
            <person name="Warren W."/>
            <person name="Chinwalla A."/>
            <person name="Mardis E.R."/>
            <person name="Wilson R.K."/>
        </authorList>
    </citation>
    <scope>NUCLEOTIDE SEQUENCE [LARGE SCALE GENOMIC DNA]</scope>
    <source>
        <strain evidence="10">ATCC 51147</strain>
    </source>
</reference>
<evidence type="ECO:0000256" key="9">
    <source>
        <dbReference type="HAMAP-Rule" id="MF_00406"/>
    </source>
</evidence>
<sequence>MKHRLVLIICKRKNKVNISLPIEAKDIQKLIPHRFPFMLIDRITAFESGKSLTAIKNVTMNEPQFVGHFPEYPVMPGVLIIEAMAQACGALAILTEGGRNPDEIYFFAGIDNARFKRQVIPADQLVFEIELLQSKRGIGKFKAVAKVNGELAVEAEIMCAKRKVEK</sequence>
<dbReference type="Gene3D" id="3.10.129.10">
    <property type="entry name" value="Hotdog Thioesterase"/>
    <property type="match status" value="1"/>
</dbReference>
<comment type="catalytic activity">
    <reaction evidence="9">
        <text>a (3R)-hydroxyacyl-[ACP] = a (2E)-enoyl-[ACP] + H2O</text>
        <dbReference type="Rhea" id="RHEA:13097"/>
        <dbReference type="Rhea" id="RHEA-COMP:9925"/>
        <dbReference type="Rhea" id="RHEA-COMP:9945"/>
        <dbReference type="ChEBI" id="CHEBI:15377"/>
        <dbReference type="ChEBI" id="CHEBI:78784"/>
        <dbReference type="ChEBI" id="CHEBI:78827"/>
        <dbReference type="EC" id="4.2.1.59"/>
    </reaction>
</comment>
<comment type="similarity">
    <text evidence="2 9">Belongs to the thioester dehydratase family. FabZ subfamily.</text>
</comment>
<dbReference type="EMBL" id="ACJW02000007">
    <property type="protein sequence ID" value="EEP66809.1"/>
    <property type="molecule type" value="Genomic_DNA"/>
</dbReference>
<dbReference type="PANTHER" id="PTHR30272:SF1">
    <property type="entry name" value="3-HYDROXYACYL-[ACYL-CARRIER-PROTEIN] DEHYDRATASE"/>
    <property type="match status" value="1"/>
</dbReference>
<dbReference type="PANTHER" id="PTHR30272">
    <property type="entry name" value="3-HYDROXYACYL-[ACYL-CARRIER-PROTEIN] DEHYDRATASE"/>
    <property type="match status" value="1"/>
</dbReference>
<comment type="subcellular location">
    <subcellularLocation>
        <location evidence="1 9">Cytoplasm</location>
    </subcellularLocation>
</comment>
<dbReference type="FunFam" id="3.10.129.10:FF:000001">
    <property type="entry name" value="3-hydroxyacyl-[acyl-carrier-protein] dehydratase FabZ"/>
    <property type="match status" value="1"/>
</dbReference>
<dbReference type="HOGENOM" id="CLU_078912_1_0_4"/>
<proteinExistence type="inferred from homology"/>
<evidence type="ECO:0000256" key="5">
    <source>
        <dbReference type="ARBA" id="ARBA00022556"/>
    </source>
</evidence>
<comment type="function">
    <text evidence="8 9">Involved in unsaturated fatty acids biosynthesis. Catalyzes the dehydration of short chain beta-hydroxyacyl-ACPs and long chain saturated and unsaturated beta-hydroxyacyl-ACPs.</text>
</comment>
<evidence type="ECO:0000256" key="2">
    <source>
        <dbReference type="ARBA" id="ARBA00009174"/>
    </source>
</evidence>
<gene>
    <name evidence="9 10" type="primary">fabZ</name>
    <name evidence="10" type="ORF">GCWU000324_02783</name>
</gene>
<dbReference type="EC" id="4.2.1.59" evidence="9"/>
<dbReference type="NCBIfam" id="NF000582">
    <property type="entry name" value="PRK00006.1"/>
    <property type="match status" value="1"/>
</dbReference>
<keyword evidence="11" id="KW-1185">Reference proteome</keyword>
<keyword evidence="6 9" id="KW-0443">Lipid metabolism</keyword>
<dbReference type="HAMAP" id="MF_00406">
    <property type="entry name" value="FabZ"/>
    <property type="match status" value="1"/>
</dbReference>
<evidence type="ECO:0000256" key="7">
    <source>
        <dbReference type="ARBA" id="ARBA00023239"/>
    </source>
</evidence>
<dbReference type="InterPro" id="IPR013114">
    <property type="entry name" value="FabA_FabZ"/>
</dbReference>
<name>C4GM51_9NEIS</name>
<comment type="caution">
    <text evidence="10">The sequence shown here is derived from an EMBL/GenBank/DDBJ whole genome shotgun (WGS) entry which is preliminary data.</text>
</comment>
<dbReference type="GO" id="GO:0006633">
    <property type="term" value="P:fatty acid biosynthetic process"/>
    <property type="evidence" value="ECO:0007669"/>
    <property type="project" value="UniProtKB-UniRule"/>
</dbReference>
<dbReference type="InterPro" id="IPR010084">
    <property type="entry name" value="FabZ"/>
</dbReference>
<dbReference type="GO" id="GO:0005737">
    <property type="term" value="C:cytoplasm"/>
    <property type="evidence" value="ECO:0007669"/>
    <property type="project" value="UniProtKB-SubCell"/>
</dbReference>
<dbReference type="GO" id="GO:0016020">
    <property type="term" value="C:membrane"/>
    <property type="evidence" value="ECO:0007669"/>
    <property type="project" value="GOC"/>
</dbReference>
<accession>C4GM51</accession>
<organism evidence="10 11">
    <name type="scientific">Kingella oralis ATCC 51147</name>
    <dbReference type="NCBI Taxonomy" id="629741"/>
    <lineage>
        <taxon>Bacteria</taxon>
        <taxon>Pseudomonadati</taxon>
        <taxon>Pseudomonadota</taxon>
        <taxon>Betaproteobacteria</taxon>
        <taxon>Neisseriales</taxon>
        <taxon>Neisseriaceae</taxon>
        <taxon>Kingella</taxon>
    </lineage>
</organism>
<dbReference type="Proteomes" id="UP000003009">
    <property type="component" value="Unassembled WGS sequence"/>
</dbReference>
<feature type="active site" evidence="9">
    <location>
        <position position="68"/>
    </location>
</feature>
<dbReference type="STRING" id="629741.GCWU000324_02783"/>
<dbReference type="Pfam" id="PF07977">
    <property type="entry name" value="FabA"/>
    <property type="match status" value="1"/>
</dbReference>
<dbReference type="SUPFAM" id="SSF54637">
    <property type="entry name" value="Thioesterase/thiol ester dehydrase-isomerase"/>
    <property type="match status" value="1"/>
</dbReference>
<evidence type="ECO:0000256" key="3">
    <source>
        <dbReference type="ARBA" id="ARBA00022490"/>
    </source>
</evidence>
<keyword evidence="7 9" id="KW-0456">Lyase</keyword>